<protein>
    <recommendedName>
        <fullName evidence="4">Methyltransferase</fullName>
        <ecNumber evidence="4">2.1.1.-</ecNumber>
    </recommendedName>
</protein>
<dbReference type="PROSITE" id="PS00092">
    <property type="entry name" value="N6_MTASE"/>
    <property type="match status" value="1"/>
</dbReference>
<dbReference type="InterPro" id="IPR002941">
    <property type="entry name" value="DNA_methylase_N4/N6"/>
</dbReference>
<sequence length="438" mass="51020">MNKIIELNLLREVANNPRVITTEQVEIYKNILQRFGNIIPVIIDENNYVVSDYAKIKAAIELGMKEINCIRINNLSEDEVQTIRIAEIRAVELGKWDYQKLFDELSKIGEDFKLTGFDLDEILEQLPVEALDINGIDEIDVPELQEETFTKQQDIWLLGNHRLMCGDSTKLEDVKKLVNNEVIDLLVTDPPYNVDYQAANGQKIKNDNMNSENFYRFLLAFYKNAYEVMRAGAGFYIFHADSETRAFRGALTEAGFKISQCLIWVKNQFILSRQDYNWKHEPCLYGWKEGVKHFFIRNFTQDTIQEIYSKTESMSKKELQETLKNILEEYTTIIRENKPLKNDIHPTMKPIRLISKLIHNSSKENWNVLDLFGGSGSTLIAAEQLKRKAFLMEFDEKYADVIVKRYAEMDKEDIKLLRNGKTYNWNEVKSELYAGDVT</sequence>
<evidence type="ECO:0000256" key="3">
    <source>
        <dbReference type="ARBA" id="ARBA00022679"/>
    </source>
</evidence>
<dbReference type="InterPro" id="IPR029063">
    <property type="entry name" value="SAM-dependent_MTases_sf"/>
</dbReference>
<dbReference type="GO" id="GO:0008170">
    <property type="term" value="F:N-methyltransferase activity"/>
    <property type="evidence" value="ECO:0007669"/>
    <property type="project" value="InterPro"/>
</dbReference>
<reference evidence="6 7" key="1">
    <citation type="submission" date="2011-10" db="EMBL/GenBank/DDBJ databases">
        <title>The Genome Sequence of Fusobacterium sp. 4_1_13.</title>
        <authorList>
            <consortium name="The Broad Institute Genome Sequencing Platform"/>
            <person name="Earl A."/>
            <person name="Ward D."/>
            <person name="Feldgarden M."/>
            <person name="Gevers D."/>
            <person name="Strauss J."/>
            <person name="Ambrose C."/>
            <person name="Allen-Vercoe E."/>
            <person name="Young S.K."/>
            <person name="Zeng Q."/>
            <person name="Gargeya S."/>
            <person name="Fitzgerald M."/>
            <person name="Haas B."/>
            <person name="Abouelleil A."/>
            <person name="Alvarado L."/>
            <person name="Arachchi H.M."/>
            <person name="Berlin A."/>
            <person name="Brown A."/>
            <person name="Chapman S.B."/>
            <person name="Chen Z."/>
            <person name="Dunbar C."/>
            <person name="Freedman E."/>
            <person name="Gearin G."/>
            <person name="Goldberg J."/>
            <person name="Griggs A."/>
            <person name="Gujja S."/>
            <person name="Heiman D."/>
            <person name="Howarth C."/>
            <person name="Larson L."/>
            <person name="Lui A."/>
            <person name="MacDonald P.J."/>
            <person name="Montmayeur A."/>
            <person name="Murphy C."/>
            <person name="Neiman D."/>
            <person name="Pearson M."/>
            <person name="Priest M."/>
            <person name="Roberts A."/>
            <person name="Saif S."/>
            <person name="Shea T."/>
            <person name="Shenoy N."/>
            <person name="Sisk P."/>
            <person name="Stolte C."/>
            <person name="Sykes S."/>
            <person name="Wortman J."/>
            <person name="Nusbaum C."/>
            <person name="Birren B."/>
        </authorList>
    </citation>
    <scope>NUCLEOTIDE SEQUENCE [LARGE SCALE GENOMIC DNA]</scope>
    <source>
        <strain evidence="6 7">4_1_13</strain>
    </source>
</reference>
<comment type="similarity">
    <text evidence="1 4">Belongs to the N(4)/N(6)-methyltransferase family.</text>
</comment>
<dbReference type="GO" id="GO:0003677">
    <property type="term" value="F:DNA binding"/>
    <property type="evidence" value="ECO:0007669"/>
    <property type="project" value="InterPro"/>
</dbReference>
<evidence type="ECO:0000256" key="1">
    <source>
        <dbReference type="ARBA" id="ARBA00006594"/>
    </source>
</evidence>
<gene>
    <name evidence="6" type="ORF">FSCG_00704</name>
</gene>
<dbReference type="SUPFAM" id="SSF110849">
    <property type="entry name" value="ParB/Sulfiredoxin"/>
    <property type="match status" value="1"/>
</dbReference>
<keyword evidence="3" id="KW-0808">Transferase</keyword>
<evidence type="ECO:0000313" key="7">
    <source>
        <dbReference type="Proteomes" id="UP000004925"/>
    </source>
</evidence>
<evidence type="ECO:0000256" key="2">
    <source>
        <dbReference type="ARBA" id="ARBA00022603"/>
    </source>
</evidence>
<dbReference type="PRINTS" id="PR00508">
    <property type="entry name" value="S21N4MTFRASE"/>
</dbReference>
<dbReference type="eggNOG" id="COG1475">
    <property type="taxonomic scope" value="Bacteria"/>
</dbReference>
<dbReference type="InterPro" id="IPR002052">
    <property type="entry name" value="DNA_methylase_N6_adenine_CS"/>
</dbReference>
<feature type="domain" description="DNA methylase N-4/N-6" evidence="5">
    <location>
        <begin position="183"/>
        <end position="403"/>
    </location>
</feature>
<keyword evidence="2" id="KW-0489">Methyltransferase</keyword>
<dbReference type="EMBL" id="ACDE02000019">
    <property type="protein sequence ID" value="EEO39991.1"/>
    <property type="molecule type" value="Genomic_DNA"/>
</dbReference>
<dbReference type="EC" id="2.1.1.-" evidence="4"/>
<dbReference type="PIRSF" id="PIRSF036758">
    <property type="entry name" value="Aden_M_ParB"/>
    <property type="match status" value="1"/>
</dbReference>
<dbReference type="Pfam" id="PF01555">
    <property type="entry name" value="N6_N4_Mtase"/>
    <property type="match status" value="1"/>
</dbReference>
<name>A0A0M1VTP3_FUSVC</name>
<comment type="caution">
    <text evidence="6">The sequence shown here is derived from an EMBL/GenBank/DDBJ whole genome shotgun (WGS) entry which is preliminary data.</text>
</comment>
<organism evidence="6 7">
    <name type="scientific">Fusobacterium vincentii 4_1_13</name>
    <dbReference type="NCBI Taxonomy" id="469606"/>
    <lineage>
        <taxon>Bacteria</taxon>
        <taxon>Fusobacteriati</taxon>
        <taxon>Fusobacteriota</taxon>
        <taxon>Fusobacteriia</taxon>
        <taxon>Fusobacteriales</taxon>
        <taxon>Fusobacteriaceae</taxon>
        <taxon>Fusobacterium</taxon>
    </lineage>
</organism>
<dbReference type="InterPro" id="IPR015840">
    <property type="entry name" value="DNA_MeTrfase_ParB"/>
</dbReference>
<dbReference type="InterPro" id="IPR001091">
    <property type="entry name" value="RM_Methyltransferase"/>
</dbReference>
<dbReference type="AlphaFoldDB" id="A0A0M1VTP3"/>
<dbReference type="HOGENOM" id="CLU_024927_0_0_0"/>
<dbReference type="RefSeq" id="WP_005908899.1">
    <property type="nucleotide sequence ID" value="NZ_KQ235737.1"/>
</dbReference>
<dbReference type="InterPro" id="IPR036086">
    <property type="entry name" value="ParB/Sulfiredoxin_sf"/>
</dbReference>
<accession>A0A0M1VTP3</accession>
<evidence type="ECO:0000259" key="5">
    <source>
        <dbReference type="Pfam" id="PF01555"/>
    </source>
</evidence>
<dbReference type="GO" id="GO:0032259">
    <property type="term" value="P:methylation"/>
    <property type="evidence" value="ECO:0007669"/>
    <property type="project" value="UniProtKB-KW"/>
</dbReference>
<evidence type="ECO:0000313" key="6">
    <source>
        <dbReference type="EMBL" id="EEO39991.1"/>
    </source>
</evidence>
<dbReference type="Proteomes" id="UP000004925">
    <property type="component" value="Unassembled WGS sequence"/>
</dbReference>
<proteinExistence type="inferred from homology"/>
<evidence type="ECO:0000256" key="4">
    <source>
        <dbReference type="RuleBase" id="RU362026"/>
    </source>
</evidence>
<dbReference type="Gene3D" id="3.40.50.150">
    <property type="entry name" value="Vaccinia Virus protein VP39"/>
    <property type="match status" value="1"/>
</dbReference>
<dbReference type="SUPFAM" id="SSF53335">
    <property type="entry name" value="S-adenosyl-L-methionine-dependent methyltransferases"/>
    <property type="match status" value="1"/>
</dbReference>
<dbReference type="eggNOG" id="COG0863">
    <property type="taxonomic scope" value="Bacteria"/>
</dbReference>